<dbReference type="OrthoDB" id="9805416at2"/>
<dbReference type="InterPro" id="IPR050223">
    <property type="entry name" value="D-isomer_2-hydroxyacid_DH"/>
</dbReference>
<dbReference type="GO" id="GO:0016618">
    <property type="term" value="F:hydroxypyruvate reductase [NAD(P)H] activity"/>
    <property type="evidence" value="ECO:0007669"/>
    <property type="project" value="TreeGrafter"/>
</dbReference>
<keyword evidence="1" id="KW-0521">NADP</keyword>
<dbReference type="GO" id="GO:0030267">
    <property type="term" value="F:glyoxylate reductase (NADPH) activity"/>
    <property type="evidence" value="ECO:0007669"/>
    <property type="project" value="TreeGrafter"/>
</dbReference>
<dbReference type="Pfam" id="PF00389">
    <property type="entry name" value="2-Hacid_dh"/>
    <property type="match status" value="1"/>
</dbReference>
<dbReference type="AlphaFoldDB" id="A0A1H9T1B0"/>
<dbReference type="Gene3D" id="3.40.50.720">
    <property type="entry name" value="NAD(P)-binding Rossmann-like Domain"/>
    <property type="match status" value="2"/>
</dbReference>
<protein>
    <submittedName>
        <fullName evidence="8">Lactate dehydrogenase</fullName>
    </submittedName>
</protein>
<dbReference type="InterPro" id="IPR006140">
    <property type="entry name" value="D-isomer_DH_NAD-bd"/>
</dbReference>
<proteinExistence type="inferred from homology"/>
<reference evidence="9 10" key="1">
    <citation type="submission" date="2016-10" db="EMBL/GenBank/DDBJ databases">
        <authorList>
            <person name="de Groot N.N."/>
        </authorList>
    </citation>
    <scope>NUCLEOTIDE SEQUENCE [LARGE SCALE GENOMIC DNA]</scope>
    <source>
        <strain evidence="7 9">DSM 373</strain>
        <strain evidence="8 10">DSM 378</strain>
    </source>
</reference>
<evidence type="ECO:0000256" key="4">
    <source>
        <dbReference type="RuleBase" id="RU003719"/>
    </source>
</evidence>
<dbReference type="EMBL" id="FOFJ01000123">
    <property type="protein sequence ID" value="SER91025.1"/>
    <property type="molecule type" value="Genomic_DNA"/>
</dbReference>
<dbReference type="FunFam" id="3.40.50.720:FF:000213">
    <property type="entry name" value="Putative 2-hydroxyacid dehydrogenase"/>
    <property type="match status" value="1"/>
</dbReference>
<feature type="domain" description="D-isomer specific 2-hydroxyacid dehydrogenase NAD-binding" evidence="6">
    <location>
        <begin position="105"/>
        <end position="276"/>
    </location>
</feature>
<gene>
    <name evidence="7" type="ORF">SAMN04244572_04613</name>
    <name evidence="8" type="ORF">SAMN04244573_04564</name>
</gene>
<evidence type="ECO:0000259" key="5">
    <source>
        <dbReference type="Pfam" id="PF00389"/>
    </source>
</evidence>
<keyword evidence="2 4" id="KW-0560">Oxidoreductase</keyword>
<name>A0A1H9T1B0_9GAMM</name>
<dbReference type="SUPFAM" id="SSF51735">
    <property type="entry name" value="NAD(P)-binding Rossmann-fold domains"/>
    <property type="match status" value="1"/>
</dbReference>
<keyword evidence="3" id="KW-0520">NAD</keyword>
<evidence type="ECO:0000256" key="3">
    <source>
        <dbReference type="ARBA" id="ARBA00023027"/>
    </source>
</evidence>
<accession>A0A1H9T1B0</accession>
<dbReference type="CDD" id="cd12156">
    <property type="entry name" value="HPPR"/>
    <property type="match status" value="1"/>
</dbReference>
<evidence type="ECO:0000313" key="8">
    <source>
        <dbReference type="EMBL" id="SER91025.1"/>
    </source>
</evidence>
<evidence type="ECO:0000259" key="6">
    <source>
        <dbReference type="Pfam" id="PF02826"/>
    </source>
</evidence>
<dbReference type="PANTHER" id="PTHR10996:SF178">
    <property type="entry name" value="2-HYDROXYACID DEHYDROGENASE YGL185C-RELATED"/>
    <property type="match status" value="1"/>
</dbReference>
<dbReference type="GO" id="GO:0005829">
    <property type="term" value="C:cytosol"/>
    <property type="evidence" value="ECO:0007669"/>
    <property type="project" value="TreeGrafter"/>
</dbReference>
<organism evidence="8 10">
    <name type="scientific">Azotobacter beijerinckii</name>
    <dbReference type="NCBI Taxonomy" id="170623"/>
    <lineage>
        <taxon>Bacteria</taxon>
        <taxon>Pseudomonadati</taxon>
        <taxon>Pseudomonadota</taxon>
        <taxon>Gammaproteobacteria</taxon>
        <taxon>Pseudomonadales</taxon>
        <taxon>Pseudomonadaceae</taxon>
        <taxon>Azotobacter</taxon>
    </lineage>
</organism>
<dbReference type="Proteomes" id="UP000199267">
    <property type="component" value="Unassembled WGS sequence"/>
</dbReference>
<evidence type="ECO:0000256" key="2">
    <source>
        <dbReference type="ARBA" id="ARBA00023002"/>
    </source>
</evidence>
<evidence type="ECO:0000256" key="1">
    <source>
        <dbReference type="ARBA" id="ARBA00022857"/>
    </source>
</evidence>
<dbReference type="GO" id="GO:0051287">
    <property type="term" value="F:NAD binding"/>
    <property type="evidence" value="ECO:0007669"/>
    <property type="project" value="InterPro"/>
</dbReference>
<dbReference type="InterPro" id="IPR036291">
    <property type="entry name" value="NAD(P)-bd_dom_sf"/>
</dbReference>
<feature type="domain" description="D-isomer specific 2-hydroxyacid dehydrogenase catalytic" evidence="5">
    <location>
        <begin position="15"/>
        <end position="307"/>
    </location>
</feature>
<dbReference type="RefSeq" id="WP_090625590.1">
    <property type="nucleotide sequence ID" value="NZ_FNYQ01000152.1"/>
</dbReference>
<dbReference type="SUPFAM" id="SSF52283">
    <property type="entry name" value="Formate/glycerate dehydrogenase catalytic domain-like"/>
    <property type="match status" value="1"/>
</dbReference>
<evidence type="ECO:0000313" key="7">
    <source>
        <dbReference type="EMBL" id="SEJ60377.1"/>
    </source>
</evidence>
<sequence length="311" mass="33183">MKPNVLKIARLPDLLSERLYADYQVLEGSESGAELGATAADIRALVANGESRVTRELIGRLPALEVIVVFGVGYDGVDVQAAHERGISVTHTPDVLTDDVADFAMTLLLGIARRVAVADRFVREGAWADGPFPFTRKVSGARLGIVGLGRIGSAIARRALAFDMQIAYCGRRSRPVDYRYFATVRELAAEVDFLVVSANGGTDTHHLIDSAVLEALGSEGILVNVGRGSVVDEAALAKALGEHRLLGAALDVFEDEPWVHPGLLGLDNVLLTPHMASATWATRRAMSNLVVANLQAHFAGQPLPSPVPDSH</sequence>
<dbReference type="Pfam" id="PF02826">
    <property type="entry name" value="2-Hacid_dh_C"/>
    <property type="match status" value="1"/>
</dbReference>
<dbReference type="PANTHER" id="PTHR10996">
    <property type="entry name" value="2-HYDROXYACID DEHYDROGENASE-RELATED"/>
    <property type="match status" value="1"/>
</dbReference>
<comment type="similarity">
    <text evidence="4">Belongs to the D-isomer specific 2-hydroxyacid dehydrogenase family.</text>
</comment>
<evidence type="ECO:0000313" key="10">
    <source>
        <dbReference type="Proteomes" id="UP000199267"/>
    </source>
</evidence>
<evidence type="ECO:0000313" key="9">
    <source>
        <dbReference type="Proteomes" id="UP000199250"/>
    </source>
</evidence>
<dbReference type="InterPro" id="IPR006139">
    <property type="entry name" value="D-isomer_2_OHA_DH_cat_dom"/>
</dbReference>
<dbReference type="EMBL" id="FNYQ01000152">
    <property type="protein sequence ID" value="SEJ60377.1"/>
    <property type="molecule type" value="Genomic_DNA"/>
</dbReference>
<dbReference type="Proteomes" id="UP000199250">
    <property type="component" value="Unassembled WGS sequence"/>
</dbReference>